<gene>
    <name evidence="13" type="ORF">SAMN04487949_0928</name>
</gene>
<protein>
    <submittedName>
        <fullName evidence="13">Zn-dependent protease with chaperone function</fullName>
    </submittedName>
</protein>
<evidence type="ECO:0000256" key="4">
    <source>
        <dbReference type="ARBA" id="ARBA00022723"/>
    </source>
</evidence>
<evidence type="ECO:0000313" key="14">
    <source>
        <dbReference type="Proteomes" id="UP000199451"/>
    </source>
</evidence>
<keyword evidence="2 10" id="KW-0645">Protease</keyword>
<dbReference type="PANTHER" id="PTHR43221">
    <property type="entry name" value="PROTEASE HTPX"/>
    <property type="match status" value="1"/>
</dbReference>
<evidence type="ECO:0000256" key="10">
    <source>
        <dbReference type="RuleBase" id="RU003983"/>
    </source>
</evidence>
<keyword evidence="1" id="KW-1003">Cell membrane</keyword>
<keyword evidence="5 10" id="KW-0378">Hydrolase</keyword>
<dbReference type="GO" id="GO:0006508">
    <property type="term" value="P:proteolysis"/>
    <property type="evidence" value="ECO:0007669"/>
    <property type="project" value="UniProtKB-KW"/>
</dbReference>
<feature type="transmembrane region" description="Helical" evidence="11">
    <location>
        <begin position="116"/>
        <end position="133"/>
    </location>
</feature>
<dbReference type="STRING" id="660521.SAMN04487949_0928"/>
<dbReference type="OrthoDB" id="308029at2157"/>
<evidence type="ECO:0000256" key="9">
    <source>
        <dbReference type="ARBA" id="ARBA00023136"/>
    </source>
</evidence>
<evidence type="ECO:0000256" key="6">
    <source>
        <dbReference type="ARBA" id="ARBA00022833"/>
    </source>
</evidence>
<evidence type="ECO:0000256" key="1">
    <source>
        <dbReference type="ARBA" id="ARBA00022475"/>
    </source>
</evidence>
<keyword evidence="4" id="KW-0479">Metal-binding</keyword>
<keyword evidence="7 11" id="KW-1133">Transmembrane helix</keyword>
<keyword evidence="9 11" id="KW-0472">Membrane</keyword>
<evidence type="ECO:0000256" key="5">
    <source>
        <dbReference type="ARBA" id="ARBA00022801"/>
    </source>
</evidence>
<evidence type="ECO:0000313" key="13">
    <source>
        <dbReference type="EMBL" id="SDM12022.1"/>
    </source>
</evidence>
<dbReference type="PANTHER" id="PTHR43221:SF2">
    <property type="entry name" value="PROTEASE HTPX HOMOLOG"/>
    <property type="match status" value="1"/>
</dbReference>
<dbReference type="RefSeq" id="WP_089694521.1">
    <property type="nucleotide sequence ID" value="NZ_FNHL01000001.1"/>
</dbReference>
<reference evidence="14" key="1">
    <citation type="submission" date="2016-10" db="EMBL/GenBank/DDBJ databases">
        <authorList>
            <person name="Varghese N."/>
            <person name="Submissions S."/>
        </authorList>
    </citation>
    <scope>NUCLEOTIDE SEQUENCE [LARGE SCALE GENOMIC DNA]</scope>
    <source>
        <strain evidence="14">CGMCC 1.10119</strain>
    </source>
</reference>
<accession>A0A1G9QLW4</accession>
<dbReference type="Gene3D" id="3.30.2010.10">
    <property type="entry name" value="Metalloproteases ('zincins'), catalytic domain"/>
    <property type="match status" value="1"/>
</dbReference>
<dbReference type="AlphaFoldDB" id="A0A1G9QLW4"/>
<evidence type="ECO:0000256" key="2">
    <source>
        <dbReference type="ARBA" id="ARBA00022670"/>
    </source>
</evidence>
<feature type="transmembrane region" description="Helical" evidence="11">
    <location>
        <begin position="15"/>
        <end position="35"/>
    </location>
</feature>
<keyword evidence="3 11" id="KW-0812">Transmembrane</keyword>
<keyword evidence="8 10" id="KW-0482">Metalloprotease</keyword>
<evidence type="ECO:0000259" key="12">
    <source>
        <dbReference type="Pfam" id="PF01435"/>
    </source>
</evidence>
<comment type="cofactor">
    <cofactor evidence="10">
        <name>Zn(2+)</name>
        <dbReference type="ChEBI" id="CHEBI:29105"/>
    </cofactor>
    <text evidence="10">Binds 1 zinc ion per subunit.</text>
</comment>
<dbReference type="GO" id="GO:0004222">
    <property type="term" value="F:metalloendopeptidase activity"/>
    <property type="evidence" value="ECO:0007669"/>
    <property type="project" value="InterPro"/>
</dbReference>
<proteinExistence type="inferred from homology"/>
<sequence length="235" mass="25058">MLLAAVEAFLRDWPYLTLLILLGVAAVCAGPSILARTVGVRRLSPAETETLAGYGVPVDDIRVLGARGATPTAFAVGVLPGHRHVCVTERLVETLTAAELAAVVTHERGHLRRYHVLPRIGLPVVFVVGWAAAVSAGVAGAFLGGLALVAPVTLASFGLSRWTEHDADAYVVRHGGGPALADALDRLVRDGHLHRDEAGLRRLLSRHPTLAERVTRLRGTTRSARPRRPRENSGD</sequence>
<evidence type="ECO:0000256" key="11">
    <source>
        <dbReference type="SAM" id="Phobius"/>
    </source>
</evidence>
<dbReference type="Proteomes" id="UP000199451">
    <property type="component" value="Unassembled WGS sequence"/>
</dbReference>
<dbReference type="GO" id="GO:0046872">
    <property type="term" value="F:metal ion binding"/>
    <property type="evidence" value="ECO:0007669"/>
    <property type="project" value="UniProtKB-KW"/>
</dbReference>
<keyword evidence="14" id="KW-1185">Reference proteome</keyword>
<dbReference type="InterPro" id="IPR001915">
    <property type="entry name" value="Peptidase_M48"/>
</dbReference>
<dbReference type="Pfam" id="PF01435">
    <property type="entry name" value="Peptidase_M48"/>
    <property type="match status" value="1"/>
</dbReference>
<evidence type="ECO:0000256" key="7">
    <source>
        <dbReference type="ARBA" id="ARBA00022989"/>
    </source>
</evidence>
<keyword evidence="6 10" id="KW-0862">Zinc</keyword>
<feature type="domain" description="Peptidase M48" evidence="12">
    <location>
        <begin position="67"/>
        <end position="220"/>
    </location>
</feature>
<organism evidence="13 14">
    <name type="scientific">Halogranum gelatinilyticum</name>
    <dbReference type="NCBI Taxonomy" id="660521"/>
    <lineage>
        <taxon>Archaea</taxon>
        <taxon>Methanobacteriati</taxon>
        <taxon>Methanobacteriota</taxon>
        <taxon>Stenosarchaea group</taxon>
        <taxon>Halobacteria</taxon>
        <taxon>Halobacteriales</taxon>
        <taxon>Haloferacaceae</taxon>
    </lineage>
</organism>
<comment type="similarity">
    <text evidence="10">Belongs to the peptidase M48 family.</text>
</comment>
<feature type="transmembrane region" description="Helical" evidence="11">
    <location>
        <begin position="139"/>
        <end position="159"/>
    </location>
</feature>
<name>A0A1G9QLW4_9EURY</name>
<dbReference type="EMBL" id="FNHL01000001">
    <property type="protein sequence ID" value="SDM12022.1"/>
    <property type="molecule type" value="Genomic_DNA"/>
</dbReference>
<dbReference type="InterPro" id="IPR050083">
    <property type="entry name" value="HtpX_protease"/>
</dbReference>
<evidence type="ECO:0000256" key="3">
    <source>
        <dbReference type="ARBA" id="ARBA00022692"/>
    </source>
</evidence>
<evidence type="ECO:0000256" key="8">
    <source>
        <dbReference type="ARBA" id="ARBA00023049"/>
    </source>
</evidence>